<dbReference type="Pfam" id="PF01453">
    <property type="entry name" value="B_lectin"/>
    <property type="match status" value="1"/>
</dbReference>
<gene>
    <name evidence="4" type="ORF">C5167_000687</name>
</gene>
<proteinExistence type="predicted"/>
<feature type="chain" id="PRO_5021411279" description="Bulb-type lectin domain-containing protein" evidence="1">
    <location>
        <begin position="23"/>
        <end position="441"/>
    </location>
</feature>
<feature type="signal peptide" evidence="1">
    <location>
        <begin position="1"/>
        <end position="22"/>
    </location>
</feature>
<dbReference type="Gene3D" id="2.90.10.10">
    <property type="entry name" value="Bulb-type lectin domain"/>
    <property type="match status" value="1"/>
</dbReference>
<evidence type="ECO:0000259" key="3">
    <source>
        <dbReference type="PROSITE" id="PS50948"/>
    </source>
</evidence>
<feature type="domain" description="Bulb-type lectin" evidence="2">
    <location>
        <begin position="39"/>
        <end position="158"/>
    </location>
</feature>
<evidence type="ECO:0000313" key="5">
    <source>
        <dbReference type="Proteomes" id="UP000316621"/>
    </source>
</evidence>
<dbReference type="PROSITE" id="PS50948">
    <property type="entry name" value="PAN"/>
    <property type="match status" value="1"/>
</dbReference>
<evidence type="ECO:0000313" key="4">
    <source>
        <dbReference type="EMBL" id="RZC76590.1"/>
    </source>
</evidence>
<dbReference type="InterPro" id="IPR001480">
    <property type="entry name" value="Bulb-type_lectin_dom"/>
</dbReference>
<dbReference type="Gramene" id="RZC76590">
    <property type="protein sequence ID" value="RZC76590"/>
    <property type="gene ID" value="C5167_000687"/>
</dbReference>
<dbReference type="Proteomes" id="UP000316621">
    <property type="component" value="Chromosome 9"/>
</dbReference>
<dbReference type="OMA" id="WDANRGR"/>
<protein>
    <recommendedName>
        <fullName evidence="6">Bulb-type lectin domain-containing protein</fullName>
    </recommendedName>
</protein>
<evidence type="ECO:0008006" key="6">
    <source>
        <dbReference type="Google" id="ProtNLM"/>
    </source>
</evidence>
<dbReference type="PROSITE" id="PS50927">
    <property type="entry name" value="BULB_LECTIN"/>
    <property type="match status" value="1"/>
</dbReference>
<reference evidence="4 5" key="1">
    <citation type="journal article" date="2018" name="Science">
        <title>The opium poppy genome and morphinan production.</title>
        <authorList>
            <person name="Guo L."/>
            <person name="Winzer T."/>
            <person name="Yang X."/>
            <person name="Li Y."/>
            <person name="Ning Z."/>
            <person name="He Z."/>
            <person name="Teodor R."/>
            <person name="Lu Y."/>
            <person name="Bowser T.A."/>
            <person name="Graham I.A."/>
            <person name="Ye K."/>
        </authorList>
    </citation>
    <scope>NUCLEOTIDE SEQUENCE [LARGE SCALE GENOMIC DNA]</scope>
    <source>
        <strain evidence="5">cv. HN1</strain>
        <tissue evidence="4">Leaves</tissue>
    </source>
</reference>
<dbReference type="PIRSF" id="PIRSF002686">
    <property type="entry name" value="SLG"/>
    <property type="match status" value="1"/>
</dbReference>
<dbReference type="SMART" id="SM00108">
    <property type="entry name" value="B_lectin"/>
    <property type="match status" value="1"/>
</dbReference>
<dbReference type="InterPro" id="IPR003609">
    <property type="entry name" value="Pan_app"/>
</dbReference>
<dbReference type="PANTHER" id="PTHR32444:SF10">
    <property type="entry name" value="CURCULIN-LIKE (MANNOSE-BINDING) LECTIN FAMILY PROTEIN-RELATED"/>
    <property type="match status" value="1"/>
</dbReference>
<dbReference type="CDD" id="cd00028">
    <property type="entry name" value="B_lectin"/>
    <property type="match status" value="1"/>
</dbReference>
<dbReference type="InterPro" id="IPR035446">
    <property type="entry name" value="SLSG/EP1"/>
</dbReference>
<keyword evidence="1" id="KW-0732">Signal</keyword>
<dbReference type="CDD" id="cd01098">
    <property type="entry name" value="PAN_AP_plant"/>
    <property type="match status" value="1"/>
</dbReference>
<dbReference type="SUPFAM" id="SSF57414">
    <property type="entry name" value="Hairpin loop containing domain-like"/>
    <property type="match status" value="1"/>
</dbReference>
<dbReference type="InterPro" id="IPR036426">
    <property type="entry name" value="Bulb-type_lectin_dom_sf"/>
</dbReference>
<feature type="domain" description="Apple" evidence="3">
    <location>
        <begin position="360"/>
        <end position="437"/>
    </location>
</feature>
<dbReference type="Pfam" id="PF08276">
    <property type="entry name" value="PAN_2"/>
    <property type="match status" value="1"/>
</dbReference>
<evidence type="ECO:0000256" key="1">
    <source>
        <dbReference type="SAM" id="SignalP"/>
    </source>
</evidence>
<dbReference type="AlphaFoldDB" id="A0A4Y7KW45"/>
<evidence type="ECO:0000259" key="2">
    <source>
        <dbReference type="PROSITE" id="PS50927"/>
    </source>
</evidence>
<dbReference type="EMBL" id="CM010723">
    <property type="protein sequence ID" value="RZC76590.1"/>
    <property type="molecule type" value="Genomic_DNA"/>
</dbReference>
<keyword evidence="5" id="KW-1185">Reference proteome</keyword>
<accession>A0A4Y7KW45</accession>
<name>A0A4Y7KW45_PAPSO</name>
<sequence>MSSSIFLFFTVIFFSSFFVTESIVPSSKTFKFINQGDFGKDMVEYDAHYRAISLFNSPFQLCFYNKTPNVFTLALRMGLVGSQSIFRWVWDANRGNPVRENAILTFGTDGNLVLADADGQIAWQTGTANKGVVGLNLLSNGNIVLYDNHGKFIWQSFDHPSDTLLVGQSLRPNGPNRIISRSSDVDGSEGPYSFVLEKNRLNLYLKSKKLKKPLLYYTSDWFGTSQGQIMTRVLFNTAPESKEAYAYELTLEYFVSNYSSSRRSILGRPKYNSTLSFLRLGFDGSLKIYTLYDRVIYANWEVTFSLFDLITGNDGISECLLPSKCGSFGLCEDEQCVACPTAKGLLGWTKNCGPPMQRKCDIGKPDKVDYFKIMGVQHFMNDYSTGEGSLKLDECRDKCSKDCKCLGFFYEQESSKCLLAPVLGTLYKVDDYLPRVAYIKL</sequence>
<organism evidence="4 5">
    <name type="scientific">Papaver somniferum</name>
    <name type="common">Opium poppy</name>
    <dbReference type="NCBI Taxonomy" id="3469"/>
    <lineage>
        <taxon>Eukaryota</taxon>
        <taxon>Viridiplantae</taxon>
        <taxon>Streptophyta</taxon>
        <taxon>Embryophyta</taxon>
        <taxon>Tracheophyta</taxon>
        <taxon>Spermatophyta</taxon>
        <taxon>Magnoliopsida</taxon>
        <taxon>Ranunculales</taxon>
        <taxon>Papaveraceae</taxon>
        <taxon>Papaveroideae</taxon>
        <taxon>Papaver</taxon>
    </lineage>
</organism>
<dbReference type="SUPFAM" id="SSF51110">
    <property type="entry name" value="alpha-D-mannose-specific plant lectins"/>
    <property type="match status" value="1"/>
</dbReference>
<dbReference type="PANTHER" id="PTHR32444">
    <property type="entry name" value="BULB-TYPE LECTIN DOMAIN-CONTAINING PROTEIN"/>
    <property type="match status" value="1"/>
</dbReference>